<evidence type="ECO:0000313" key="8">
    <source>
        <dbReference type="Proteomes" id="UP000800035"/>
    </source>
</evidence>
<sequence length="440" mass="48009">MEFETASRYSQNPAMSYTPHYYYNDRNMPLTASSSGMRPNPRGYPVGGPVGGPRLRTNIGRDDGMENGLARRRIAVACARCRKRKIRCSGDPGDGTGCKSCKDAGVEASVCQFNRVGSSEATRVLEGISIANQHAMMPVYNNGVPLYSRTSYPQLDTKWTVPYQTGEETSPVETYNLDQPNAYLPNPNTMLASVYGSYRWTQSTHEPGSVYSSQSVPYIQTNVRDTTTSEALSPLNMTSLQSSLPSGAHSRLMDPLPQRQLPIPQPSPAQTTRNIVDQIQDQRLRSTHAATSVSAGESTVGYLPTIVNDPGTSSAGPPLNFGTTSLLTAVPAAIPTTYSNFRNYNLPTSSSTEALSTMARQNSQANLYSFSPDNSSKRHSAGDASSNDNALVSGHRYMPLSQTESQPHHQDSLESLRRDSYNNRTVPVHRASTSNLNRSY</sequence>
<dbReference type="GO" id="GO:0005634">
    <property type="term" value="C:nucleus"/>
    <property type="evidence" value="ECO:0007669"/>
    <property type="project" value="UniProtKB-SubCell"/>
</dbReference>
<dbReference type="InterPro" id="IPR050987">
    <property type="entry name" value="AtrR-like"/>
</dbReference>
<dbReference type="InterPro" id="IPR036864">
    <property type="entry name" value="Zn2-C6_fun-type_DNA-bd_sf"/>
</dbReference>
<keyword evidence="3" id="KW-0238">DNA-binding</keyword>
<dbReference type="AlphaFoldDB" id="A0A6A5TTR9"/>
<dbReference type="OrthoDB" id="5394557at2759"/>
<dbReference type="PROSITE" id="PS50048">
    <property type="entry name" value="ZN2_CY6_FUNGAL_2"/>
    <property type="match status" value="1"/>
</dbReference>
<evidence type="ECO:0000256" key="5">
    <source>
        <dbReference type="SAM" id="MobiDB-lite"/>
    </source>
</evidence>
<dbReference type="PANTHER" id="PTHR46910">
    <property type="entry name" value="TRANSCRIPTION FACTOR PDR1"/>
    <property type="match status" value="1"/>
</dbReference>
<gene>
    <name evidence="7" type="ORF">CC80DRAFT_94326</name>
</gene>
<proteinExistence type="predicted"/>
<keyword evidence="8" id="KW-1185">Reference proteome</keyword>
<keyword evidence="2" id="KW-0479">Metal-binding</keyword>
<feature type="compositionally biased region" description="Polar residues" evidence="5">
    <location>
        <begin position="431"/>
        <end position="440"/>
    </location>
</feature>
<feature type="region of interest" description="Disordered" evidence="5">
    <location>
        <begin position="367"/>
        <end position="440"/>
    </location>
</feature>
<dbReference type="GO" id="GO:0003677">
    <property type="term" value="F:DNA binding"/>
    <property type="evidence" value="ECO:0007669"/>
    <property type="project" value="UniProtKB-KW"/>
</dbReference>
<evidence type="ECO:0000256" key="4">
    <source>
        <dbReference type="ARBA" id="ARBA00023242"/>
    </source>
</evidence>
<dbReference type="Pfam" id="PF00172">
    <property type="entry name" value="Zn_clus"/>
    <property type="match status" value="1"/>
</dbReference>
<evidence type="ECO:0000256" key="2">
    <source>
        <dbReference type="ARBA" id="ARBA00022723"/>
    </source>
</evidence>
<dbReference type="InterPro" id="IPR001138">
    <property type="entry name" value="Zn2Cys6_DnaBD"/>
</dbReference>
<evidence type="ECO:0000313" key="7">
    <source>
        <dbReference type="EMBL" id="KAF1955400.1"/>
    </source>
</evidence>
<name>A0A6A5TTR9_9PLEO</name>
<comment type="subcellular location">
    <subcellularLocation>
        <location evidence="1">Nucleus</location>
    </subcellularLocation>
</comment>
<organism evidence="7 8">
    <name type="scientific">Byssothecium circinans</name>
    <dbReference type="NCBI Taxonomy" id="147558"/>
    <lineage>
        <taxon>Eukaryota</taxon>
        <taxon>Fungi</taxon>
        <taxon>Dikarya</taxon>
        <taxon>Ascomycota</taxon>
        <taxon>Pezizomycotina</taxon>
        <taxon>Dothideomycetes</taxon>
        <taxon>Pleosporomycetidae</taxon>
        <taxon>Pleosporales</taxon>
        <taxon>Massarineae</taxon>
        <taxon>Massarinaceae</taxon>
        <taxon>Byssothecium</taxon>
    </lineage>
</organism>
<evidence type="ECO:0000256" key="3">
    <source>
        <dbReference type="ARBA" id="ARBA00023125"/>
    </source>
</evidence>
<dbReference type="EMBL" id="ML976995">
    <property type="protein sequence ID" value="KAF1955400.1"/>
    <property type="molecule type" value="Genomic_DNA"/>
</dbReference>
<protein>
    <recommendedName>
        <fullName evidence="6">Zn(2)-C6 fungal-type domain-containing protein</fullName>
    </recommendedName>
</protein>
<dbReference type="Gene3D" id="4.10.240.10">
    <property type="entry name" value="Zn(2)-C6 fungal-type DNA-binding domain"/>
    <property type="match status" value="1"/>
</dbReference>
<keyword evidence="4" id="KW-0539">Nucleus</keyword>
<dbReference type="SUPFAM" id="SSF57701">
    <property type="entry name" value="Zn2/Cys6 DNA-binding domain"/>
    <property type="match status" value="1"/>
</dbReference>
<dbReference type="SMART" id="SM00066">
    <property type="entry name" value="GAL4"/>
    <property type="match status" value="1"/>
</dbReference>
<dbReference type="CDD" id="cd00067">
    <property type="entry name" value="GAL4"/>
    <property type="match status" value="1"/>
</dbReference>
<feature type="region of interest" description="Disordered" evidence="5">
    <location>
        <begin position="33"/>
        <end position="64"/>
    </location>
</feature>
<evidence type="ECO:0000259" key="6">
    <source>
        <dbReference type="PROSITE" id="PS50048"/>
    </source>
</evidence>
<accession>A0A6A5TTR9</accession>
<dbReference type="GO" id="GO:0008270">
    <property type="term" value="F:zinc ion binding"/>
    <property type="evidence" value="ECO:0007669"/>
    <property type="project" value="InterPro"/>
</dbReference>
<feature type="domain" description="Zn(2)-C6 fungal-type" evidence="6">
    <location>
        <begin position="77"/>
        <end position="113"/>
    </location>
</feature>
<evidence type="ECO:0000256" key="1">
    <source>
        <dbReference type="ARBA" id="ARBA00004123"/>
    </source>
</evidence>
<dbReference type="GO" id="GO:0000981">
    <property type="term" value="F:DNA-binding transcription factor activity, RNA polymerase II-specific"/>
    <property type="evidence" value="ECO:0007669"/>
    <property type="project" value="InterPro"/>
</dbReference>
<reference evidence="7" key="1">
    <citation type="journal article" date="2020" name="Stud. Mycol.">
        <title>101 Dothideomycetes genomes: a test case for predicting lifestyles and emergence of pathogens.</title>
        <authorList>
            <person name="Haridas S."/>
            <person name="Albert R."/>
            <person name="Binder M."/>
            <person name="Bloem J."/>
            <person name="Labutti K."/>
            <person name="Salamov A."/>
            <person name="Andreopoulos B."/>
            <person name="Baker S."/>
            <person name="Barry K."/>
            <person name="Bills G."/>
            <person name="Bluhm B."/>
            <person name="Cannon C."/>
            <person name="Castanera R."/>
            <person name="Culley D."/>
            <person name="Daum C."/>
            <person name="Ezra D."/>
            <person name="Gonzalez J."/>
            <person name="Henrissat B."/>
            <person name="Kuo A."/>
            <person name="Liang C."/>
            <person name="Lipzen A."/>
            <person name="Lutzoni F."/>
            <person name="Magnuson J."/>
            <person name="Mondo S."/>
            <person name="Nolan M."/>
            <person name="Ohm R."/>
            <person name="Pangilinan J."/>
            <person name="Park H.-J."/>
            <person name="Ramirez L."/>
            <person name="Alfaro M."/>
            <person name="Sun H."/>
            <person name="Tritt A."/>
            <person name="Yoshinaga Y."/>
            <person name="Zwiers L.-H."/>
            <person name="Turgeon B."/>
            <person name="Goodwin S."/>
            <person name="Spatafora J."/>
            <person name="Crous P."/>
            <person name="Grigoriev I."/>
        </authorList>
    </citation>
    <scope>NUCLEOTIDE SEQUENCE</scope>
    <source>
        <strain evidence="7">CBS 675.92</strain>
    </source>
</reference>
<dbReference type="Proteomes" id="UP000800035">
    <property type="component" value="Unassembled WGS sequence"/>
</dbReference>
<dbReference type="PANTHER" id="PTHR46910:SF3">
    <property type="entry name" value="HALOTOLERANCE PROTEIN 9-RELATED"/>
    <property type="match status" value="1"/>
</dbReference>
<feature type="compositionally biased region" description="Basic and acidic residues" evidence="5">
    <location>
        <begin position="406"/>
        <end position="421"/>
    </location>
</feature>